<dbReference type="Proteomes" id="UP000297595">
    <property type="component" value="Unassembled WGS sequence"/>
</dbReference>
<accession>A0A8H2HUU1</accession>
<reference evidence="1 2" key="1">
    <citation type="submission" date="2019-03" db="EMBL/GenBank/DDBJ databases">
        <title>Nematode-trapping fungi genome.</title>
        <authorList>
            <person name="Vidal-Diez De Ulzurrun G."/>
        </authorList>
    </citation>
    <scope>NUCLEOTIDE SEQUENCE [LARGE SCALE GENOMIC DNA]</scope>
    <source>
        <strain evidence="1 2">TWF154</strain>
    </source>
</reference>
<organism evidence="1 2">
    <name type="scientific">Orbilia oligospora</name>
    <name type="common">Nematode-trapping fungus</name>
    <name type="synonym">Arthrobotrys oligospora</name>
    <dbReference type="NCBI Taxonomy" id="2813651"/>
    <lineage>
        <taxon>Eukaryota</taxon>
        <taxon>Fungi</taxon>
        <taxon>Dikarya</taxon>
        <taxon>Ascomycota</taxon>
        <taxon>Pezizomycotina</taxon>
        <taxon>Orbiliomycetes</taxon>
        <taxon>Orbiliales</taxon>
        <taxon>Orbiliaceae</taxon>
        <taxon>Orbilia</taxon>
    </lineage>
</organism>
<gene>
    <name evidence="1" type="ORF">EYR41_001981</name>
</gene>
<name>A0A8H2HUU1_ORBOL</name>
<dbReference type="EMBL" id="SOZJ01000001">
    <property type="protein sequence ID" value="TGJ75030.1"/>
    <property type="molecule type" value="Genomic_DNA"/>
</dbReference>
<evidence type="ECO:0000313" key="1">
    <source>
        <dbReference type="EMBL" id="TGJ75030.1"/>
    </source>
</evidence>
<proteinExistence type="predicted"/>
<dbReference type="AlphaFoldDB" id="A0A8H2HUU1"/>
<evidence type="ECO:0000313" key="2">
    <source>
        <dbReference type="Proteomes" id="UP000297595"/>
    </source>
</evidence>
<sequence>MGDANTATCGVCKISLDTPQLGDYTDVRISLCPRCRSEWECDLSSIAWLKSSKYDSCAERIDVPVLHPDSPELGALMDNLSFQRAKYRVEN</sequence>
<protein>
    <submittedName>
        <fullName evidence="1">Uncharacterized protein</fullName>
    </submittedName>
</protein>
<comment type="caution">
    <text evidence="1">The sequence shown here is derived from an EMBL/GenBank/DDBJ whole genome shotgun (WGS) entry which is preliminary data.</text>
</comment>